<dbReference type="AlphaFoldDB" id="A0A7J6VJK2"/>
<dbReference type="GO" id="GO:0031267">
    <property type="term" value="F:small GTPase binding"/>
    <property type="evidence" value="ECO:0007669"/>
    <property type="project" value="TreeGrafter"/>
</dbReference>
<sequence length="92" mass="10209">MESNNADMNGSSIAHFLERMRHPSASDFVKSIKSFMVSILNNPPDPEKDSAAFQEFLAKMEGAFRAHSLWAGCSEEELESAGEVSCFSFILF</sequence>
<dbReference type="PANTHER" id="PTHR23101">
    <property type="entry name" value="RAB GDP/GTP EXCHANGE FACTOR"/>
    <property type="match status" value="1"/>
</dbReference>
<name>A0A7J6VJK2_THATH</name>
<feature type="domain" description="RABX5 catalytic core helical" evidence="1">
    <location>
        <begin position="30"/>
        <end position="81"/>
    </location>
</feature>
<dbReference type="GO" id="GO:0016192">
    <property type="term" value="P:vesicle-mediated transport"/>
    <property type="evidence" value="ECO:0007669"/>
    <property type="project" value="InterPro"/>
</dbReference>
<dbReference type="Gene3D" id="1.10.246.120">
    <property type="match status" value="1"/>
</dbReference>
<organism evidence="2 3">
    <name type="scientific">Thalictrum thalictroides</name>
    <name type="common">Rue-anemone</name>
    <name type="synonym">Anemone thalictroides</name>
    <dbReference type="NCBI Taxonomy" id="46969"/>
    <lineage>
        <taxon>Eukaryota</taxon>
        <taxon>Viridiplantae</taxon>
        <taxon>Streptophyta</taxon>
        <taxon>Embryophyta</taxon>
        <taxon>Tracheophyta</taxon>
        <taxon>Spermatophyta</taxon>
        <taxon>Magnoliopsida</taxon>
        <taxon>Ranunculales</taxon>
        <taxon>Ranunculaceae</taxon>
        <taxon>Thalictroideae</taxon>
        <taxon>Thalictrum</taxon>
    </lineage>
</organism>
<comment type="caution">
    <text evidence="2">The sequence shown here is derived from an EMBL/GenBank/DDBJ whole genome shotgun (WGS) entry which is preliminary data.</text>
</comment>
<reference evidence="2 3" key="1">
    <citation type="submission" date="2020-06" db="EMBL/GenBank/DDBJ databases">
        <title>Transcriptomic and genomic resources for Thalictrum thalictroides and T. hernandezii: Facilitating candidate gene discovery in an emerging model plant lineage.</title>
        <authorList>
            <person name="Arias T."/>
            <person name="Riano-Pachon D.M."/>
            <person name="Di Stilio V.S."/>
        </authorList>
    </citation>
    <scope>NUCLEOTIDE SEQUENCE [LARGE SCALE GENOMIC DNA]</scope>
    <source>
        <strain evidence="3">cv. WT478/WT964</strain>
        <tissue evidence="2">Leaves</tissue>
    </source>
</reference>
<protein>
    <submittedName>
        <fullName evidence="2">Vacuolar protein sorting-associated protein 9a</fullName>
    </submittedName>
</protein>
<gene>
    <name evidence="2" type="ORF">FRX31_026057</name>
</gene>
<dbReference type="Proteomes" id="UP000554482">
    <property type="component" value="Unassembled WGS sequence"/>
</dbReference>
<accession>A0A7J6VJK2</accession>
<dbReference type="PANTHER" id="PTHR23101:SF25">
    <property type="entry name" value="GTPASE-ACTIVATING PROTEIN AND VPS9 DOMAIN-CONTAINING PROTEIN 1"/>
    <property type="match status" value="1"/>
</dbReference>
<evidence type="ECO:0000259" key="1">
    <source>
        <dbReference type="Pfam" id="PF18151"/>
    </source>
</evidence>
<dbReference type="EMBL" id="JABWDY010032221">
    <property type="protein sequence ID" value="KAF5184350.1"/>
    <property type="molecule type" value="Genomic_DNA"/>
</dbReference>
<dbReference type="InterPro" id="IPR041545">
    <property type="entry name" value="DUF5601"/>
</dbReference>
<dbReference type="GO" id="GO:0005085">
    <property type="term" value="F:guanyl-nucleotide exchange factor activity"/>
    <property type="evidence" value="ECO:0007669"/>
    <property type="project" value="InterPro"/>
</dbReference>
<evidence type="ECO:0000313" key="3">
    <source>
        <dbReference type="Proteomes" id="UP000554482"/>
    </source>
</evidence>
<dbReference type="InterPro" id="IPR045046">
    <property type="entry name" value="Vps9-like"/>
</dbReference>
<dbReference type="OrthoDB" id="300289at2759"/>
<proteinExistence type="predicted"/>
<dbReference type="Pfam" id="PF18151">
    <property type="entry name" value="DUF5601"/>
    <property type="match status" value="1"/>
</dbReference>
<evidence type="ECO:0000313" key="2">
    <source>
        <dbReference type="EMBL" id="KAF5184350.1"/>
    </source>
</evidence>
<keyword evidence="3" id="KW-1185">Reference proteome</keyword>
<dbReference type="GO" id="GO:0030139">
    <property type="term" value="C:endocytic vesicle"/>
    <property type="evidence" value="ECO:0007669"/>
    <property type="project" value="TreeGrafter"/>
</dbReference>
<dbReference type="GO" id="GO:0005829">
    <property type="term" value="C:cytosol"/>
    <property type="evidence" value="ECO:0007669"/>
    <property type="project" value="TreeGrafter"/>
</dbReference>